<dbReference type="EMBL" id="PKMF04000232">
    <property type="protein sequence ID" value="KAK7841861.1"/>
    <property type="molecule type" value="Genomic_DNA"/>
</dbReference>
<feature type="non-terminal residue" evidence="1">
    <location>
        <position position="1"/>
    </location>
</feature>
<dbReference type="AlphaFoldDB" id="A0AAW0KTC5"/>
<proteinExistence type="predicted"/>
<sequence length="76" mass="9085">GKRKAPICQNPCTHALDQSLQAWKLQWWTHRVLMFDVLPQRGIDAWNAMIIVYSRKEYPVEVPCLYHWIIFGRCRT</sequence>
<protein>
    <submittedName>
        <fullName evidence="1">Pentatricopeptide repeat-containing protein</fullName>
    </submittedName>
</protein>
<evidence type="ECO:0000313" key="1">
    <source>
        <dbReference type="EMBL" id="KAK7841861.1"/>
    </source>
</evidence>
<keyword evidence="2" id="KW-1185">Reference proteome</keyword>
<dbReference type="Proteomes" id="UP000237347">
    <property type="component" value="Unassembled WGS sequence"/>
</dbReference>
<organism evidence="1 2">
    <name type="scientific">Quercus suber</name>
    <name type="common">Cork oak</name>
    <dbReference type="NCBI Taxonomy" id="58331"/>
    <lineage>
        <taxon>Eukaryota</taxon>
        <taxon>Viridiplantae</taxon>
        <taxon>Streptophyta</taxon>
        <taxon>Embryophyta</taxon>
        <taxon>Tracheophyta</taxon>
        <taxon>Spermatophyta</taxon>
        <taxon>Magnoliopsida</taxon>
        <taxon>eudicotyledons</taxon>
        <taxon>Gunneridae</taxon>
        <taxon>Pentapetalae</taxon>
        <taxon>rosids</taxon>
        <taxon>fabids</taxon>
        <taxon>Fagales</taxon>
        <taxon>Fagaceae</taxon>
        <taxon>Quercus</taxon>
    </lineage>
</organism>
<gene>
    <name evidence="1" type="primary">PCMP-E96_3</name>
    <name evidence="1" type="ORF">CFP56_014788</name>
</gene>
<comment type="caution">
    <text evidence="1">The sequence shown here is derived from an EMBL/GenBank/DDBJ whole genome shotgun (WGS) entry which is preliminary data.</text>
</comment>
<name>A0AAW0KTC5_QUESU</name>
<evidence type="ECO:0000313" key="2">
    <source>
        <dbReference type="Proteomes" id="UP000237347"/>
    </source>
</evidence>
<reference evidence="1 2" key="1">
    <citation type="journal article" date="2018" name="Sci. Data">
        <title>The draft genome sequence of cork oak.</title>
        <authorList>
            <person name="Ramos A.M."/>
            <person name="Usie A."/>
            <person name="Barbosa P."/>
            <person name="Barros P.M."/>
            <person name="Capote T."/>
            <person name="Chaves I."/>
            <person name="Simoes F."/>
            <person name="Abreu I."/>
            <person name="Carrasquinho I."/>
            <person name="Faro C."/>
            <person name="Guimaraes J.B."/>
            <person name="Mendonca D."/>
            <person name="Nobrega F."/>
            <person name="Rodrigues L."/>
            <person name="Saibo N.J.M."/>
            <person name="Varela M.C."/>
            <person name="Egas C."/>
            <person name="Matos J."/>
            <person name="Miguel C.M."/>
            <person name="Oliveira M.M."/>
            <person name="Ricardo C.P."/>
            <person name="Goncalves S."/>
        </authorList>
    </citation>
    <scope>NUCLEOTIDE SEQUENCE [LARGE SCALE GENOMIC DNA]</scope>
    <source>
        <strain evidence="2">cv. HL8</strain>
    </source>
</reference>
<accession>A0AAW0KTC5</accession>